<proteinExistence type="predicted"/>
<accession>A0A7D4Q8N5</accession>
<dbReference type="AlphaFoldDB" id="A0A7D4Q8N5"/>
<name>A0A7D4Q8N5_9SPHI</name>
<protein>
    <submittedName>
        <fullName evidence="2">Zinc dependent phospholipase C family protein</fullName>
    </submittedName>
</protein>
<sequence length="413" mass="46688">MKLLNPFKQYLLTLLFILTFAAPSFSFSILAHEAIIDAEWLGHIRPLLLKKYPGSTDAELDKAHAFAYGGSLVADMGYMPSGCPYFTNLLHYVRSGDMVMALINESQNVNEYAFALGAMSHYMADKYGHALATNVSVPIVYPQLEKKFGRVVTYDNDHSSHSSIEFAYDIIQTYKGNYASTAYHNFTGFEMATPVLERAFLKIYGHSLYSVFPNFQKAINNFRWGVREFFPELARTAWQTDPEGTQLSIDSINQKTFTSRMPKNAFDKQFGKDYDRTGLLARGVVAVINALPKIGPLKKLNFKYPGITAEELYMRSMDSIMVNYNIALQHAAENTLALENIDFDTGNRTELHEYGLADKSYADWILKLQEDHFAHITPAVQKDILAFYSQPNLNIPDNKAREALLILSMIAPK</sequence>
<feature type="domain" description="Phospholipase C/D" evidence="1">
    <location>
        <begin position="51"/>
        <end position="203"/>
    </location>
</feature>
<keyword evidence="3" id="KW-1185">Reference proteome</keyword>
<organism evidence="2 3">
    <name type="scientific">Mucilaginibacter mali</name>
    <dbReference type="NCBI Taxonomy" id="2740462"/>
    <lineage>
        <taxon>Bacteria</taxon>
        <taxon>Pseudomonadati</taxon>
        <taxon>Bacteroidota</taxon>
        <taxon>Sphingobacteriia</taxon>
        <taxon>Sphingobacteriales</taxon>
        <taxon>Sphingobacteriaceae</taxon>
        <taxon>Mucilaginibacter</taxon>
    </lineage>
</organism>
<dbReference type="RefSeq" id="WP_173413682.1">
    <property type="nucleotide sequence ID" value="NZ_CP054139.1"/>
</dbReference>
<dbReference type="Pfam" id="PF00882">
    <property type="entry name" value="Zn_dep_PLPC"/>
    <property type="match status" value="1"/>
</dbReference>
<dbReference type="Proteomes" id="UP000505355">
    <property type="component" value="Chromosome"/>
</dbReference>
<evidence type="ECO:0000259" key="1">
    <source>
        <dbReference type="Pfam" id="PF00882"/>
    </source>
</evidence>
<dbReference type="KEGG" id="mmab:HQ865_04185"/>
<reference evidence="2 3" key="1">
    <citation type="submission" date="2020-05" db="EMBL/GenBank/DDBJ databases">
        <title>Mucilaginibacter mali sp. nov.</title>
        <authorList>
            <person name="Kim H.S."/>
            <person name="Lee K.C."/>
            <person name="Suh M.K."/>
            <person name="Kim J.-S."/>
            <person name="Han K.-I."/>
            <person name="Eom M.K."/>
            <person name="Shin Y.K."/>
            <person name="Lee J.-S."/>
        </authorList>
    </citation>
    <scope>NUCLEOTIDE SEQUENCE [LARGE SCALE GENOMIC DNA]</scope>
    <source>
        <strain evidence="2 3">G2-14</strain>
    </source>
</reference>
<gene>
    <name evidence="2" type="ORF">HQ865_04185</name>
</gene>
<dbReference type="EMBL" id="CP054139">
    <property type="protein sequence ID" value="QKJ28984.1"/>
    <property type="molecule type" value="Genomic_DNA"/>
</dbReference>
<dbReference type="InterPro" id="IPR029002">
    <property type="entry name" value="PLPC/GPLD1"/>
</dbReference>
<evidence type="ECO:0000313" key="2">
    <source>
        <dbReference type="EMBL" id="QKJ28984.1"/>
    </source>
</evidence>
<evidence type="ECO:0000313" key="3">
    <source>
        <dbReference type="Proteomes" id="UP000505355"/>
    </source>
</evidence>